<proteinExistence type="predicted"/>
<sequence>MAILVRRVRASCGVHAPLSPESDDLPPPVRPVPVVRTARVRPYVREAPARPAEPPAVAEGGPTPVAPYVARWERDRAVEQETRGRRGTPVFCEAAGGVR</sequence>
<evidence type="ECO:0000313" key="2">
    <source>
        <dbReference type="EMBL" id="KIH99896.1"/>
    </source>
</evidence>
<name>A0A0C2JEY4_9ACTN</name>
<accession>A0A0C2JEY4</accession>
<protein>
    <submittedName>
        <fullName evidence="2">Uncharacterized protein</fullName>
    </submittedName>
</protein>
<feature type="region of interest" description="Disordered" evidence="1">
    <location>
        <begin position="46"/>
        <end position="65"/>
    </location>
</feature>
<keyword evidence="3" id="KW-1185">Reference proteome</keyword>
<feature type="region of interest" description="Disordered" evidence="1">
    <location>
        <begin position="79"/>
        <end position="99"/>
    </location>
</feature>
<gene>
    <name evidence="2" type="ORF">LP52_04555</name>
</gene>
<dbReference type="EMBL" id="JROO01000007">
    <property type="protein sequence ID" value="KIH99896.1"/>
    <property type="molecule type" value="Genomic_DNA"/>
</dbReference>
<dbReference type="Proteomes" id="UP000031675">
    <property type="component" value="Unassembled WGS sequence"/>
</dbReference>
<organism evidence="2 3">
    <name type="scientific">Streptomonospora alba</name>
    <dbReference type="NCBI Taxonomy" id="183763"/>
    <lineage>
        <taxon>Bacteria</taxon>
        <taxon>Bacillati</taxon>
        <taxon>Actinomycetota</taxon>
        <taxon>Actinomycetes</taxon>
        <taxon>Streptosporangiales</taxon>
        <taxon>Nocardiopsidaceae</taxon>
        <taxon>Streptomonospora</taxon>
    </lineage>
</organism>
<comment type="caution">
    <text evidence="2">The sequence shown here is derived from an EMBL/GenBank/DDBJ whole genome shotgun (WGS) entry which is preliminary data.</text>
</comment>
<evidence type="ECO:0000313" key="3">
    <source>
        <dbReference type="Proteomes" id="UP000031675"/>
    </source>
</evidence>
<reference evidence="3" key="1">
    <citation type="journal article" date="2015" name="Chem. Biol.">
        <title>Structure, bioactivity, and resistance mechanism of streptomonomicin, an unusual lasso Peptide from an understudied halophilic actinomycete.</title>
        <authorList>
            <person name="Metelev M."/>
            <person name="Tietz J.I."/>
            <person name="Melby J.O."/>
            <person name="Blair P.M."/>
            <person name="Zhu L."/>
            <person name="Livnat I."/>
            <person name="Severinov K."/>
            <person name="Mitchell D.A."/>
        </authorList>
    </citation>
    <scope>NUCLEOTIDE SEQUENCE [LARGE SCALE GENOMIC DNA]</scope>
    <source>
        <strain evidence="3">YIM 90003</strain>
    </source>
</reference>
<dbReference type="AlphaFoldDB" id="A0A0C2JEY4"/>
<feature type="compositionally biased region" description="Low complexity" evidence="1">
    <location>
        <begin position="49"/>
        <end position="65"/>
    </location>
</feature>
<dbReference type="STRING" id="183763.LP52_04555"/>
<evidence type="ECO:0000256" key="1">
    <source>
        <dbReference type="SAM" id="MobiDB-lite"/>
    </source>
</evidence>